<proteinExistence type="predicted"/>
<dbReference type="Gene3D" id="3.30.40.10">
    <property type="entry name" value="Zinc/RING finger domain, C3HC4 (zinc finger)"/>
    <property type="match status" value="1"/>
</dbReference>
<feature type="compositionally biased region" description="Low complexity" evidence="5">
    <location>
        <begin position="1"/>
        <end position="12"/>
    </location>
</feature>
<organism evidence="7">
    <name type="scientific">Micromonas pusilla</name>
    <name type="common">Picoplanktonic green alga</name>
    <name type="synonym">Chromulina pusilla</name>
    <dbReference type="NCBI Taxonomy" id="38833"/>
    <lineage>
        <taxon>Eukaryota</taxon>
        <taxon>Viridiplantae</taxon>
        <taxon>Chlorophyta</taxon>
        <taxon>Mamiellophyceae</taxon>
        <taxon>Mamiellales</taxon>
        <taxon>Mamiellaceae</taxon>
        <taxon>Micromonas</taxon>
    </lineage>
</organism>
<name>A0A7R9XW33_MICPS</name>
<reference evidence="7" key="1">
    <citation type="submission" date="2021-01" db="EMBL/GenBank/DDBJ databases">
        <authorList>
            <person name="Corre E."/>
            <person name="Pelletier E."/>
            <person name="Niang G."/>
            <person name="Scheremetjew M."/>
            <person name="Finn R."/>
            <person name="Kale V."/>
            <person name="Holt S."/>
            <person name="Cochrane G."/>
            <person name="Meng A."/>
            <person name="Brown T."/>
            <person name="Cohen L."/>
        </authorList>
    </citation>
    <scope>NUCLEOTIDE SEQUENCE</scope>
    <source>
        <strain evidence="7">RCC1614</strain>
    </source>
</reference>
<dbReference type="GO" id="GO:0008270">
    <property type="term" value="F:zinc ion binding"/>
    <property type="evidence" value="ECO:0007669"/>
    <property type="project" value="UniProtKB-KW"/>
</dbReference>
<protein>
    <recommendedName>
        <fullName evidence="6">TRAF-type domain-containing protein</fullName>
    </recommendedName>
</protein>
<feature type="compositionally biased region" description="Basic and acidic residues" evidence="5">
    <location>
        <begin position="13"/>
        <end position="22"/>
    </location>
</feature>
<gene>
    <name evidence="7" type="ORF">MPUS1402_LOCUS2228</name>
</gene>
<dbReference type="InterPro" id="IPR013083">
    <property type="entry name" value="Znf_RING/FYVE/PHD"/>
</dbReference>
<evidence type="ECO:0000313" key="7">
    <source>
        <dbReference type="EMBL" id="CAD8230300.1"/>
    </source>
</evidence>
<feature type="zinc finger region" description="TRAF-type" evidence="4">
    <location>
        <begin position="218"/>
        <end position="270"/>
    </location>
</feature>
<dbReference type="EMBL" id="HBDY01002937">
    <property type="protein sequence ID" value="CAD8230300.1"/>
    <property type="molecule type" value="Transcribed_RNA"/>
</dbReference>
<evidence type="ECO:0000259" key="6">
    <source>
        <dbReference type="PROSITE" id="PS50145"/>
    </source>
</evidence>
<dbReference type="OMA" id="GRFCCRD"/>
<dbReference type="PANTHER" id="PTHR10131">
    <property type="entry name" value="TNF RECEPTOR ASSOCIATED FACTOR"/>
    <property type="match status" value="1"/>
</dbReference>
<evidence type="ECO:0000256" key="5">
    <source>
        <dbReference type="SAM" id="MobiDB-lite"/>
    </source>
</evidence>
<keyword evidence="3 4" id="KW-0862">Zinc</keyword>
<sequence>MGEESPPAAADSPPREKEDSASFKRAWAGARDAATSCRCAHLCLASHANVSRALVDAIAKAAVFQTAGKPFGDANDLVAKLATDLVAKLMKFADDAENGKSGLAPNLADLAAWINEWVTGKRSFFGEFGAMWSKEKQTEAVERVRQDVARGECWPAADRERVSRELLLRYDRGKVAHCEEAFATEDELFEHKKKCAFRPTQCPNEGCMEVHGANVAAAHDAQCPHKIVKCPNACDSTNVTRRALKMHVDLECPRRPVTCPFAPFGCASHVYAGTLRAHMKEHAHDHVADLAKRVGRMSDAAEKTEAKVAEMAVALADVGPNLGKVGNLSKELFDTTAKATIVEKGLLDLEKLVVSMGKALANLEVQVKQQRKDIGIVMTAVDRVAKETAGNSAAIAKLASPDAAAGSNGKK</sequence>
<evidence type="ECO:0000256" key="4">
    <source>
        <dbReference type="PROSITE-ProRule" id="PRU00207"/>
    </source>
</evidence>
<feature type="region of interest" description="Disordered" evidence="5">
    <location>
        <begin position="1"/>
        <end position="24"/>
    </location>
</feature>
<dbReference type="SUPFAM" id="SSF49599">
    <property type="entry name" value="TRAF domain-like"/>
    <property type="match status" value="1"/>
</dbReference>
<evidence type="ECO:0000256" key="2">
    <source>
        <dbReference type="ARBA" id="ARBA00022771"/>
    </source>
</evidence>
<accession>A0A7R9XW33</accession>
<evidence type="ECO:0000256" key="3">
    <source>
        <dbReference type="ARBA" id="ARBA00022833"/>
    </source>
</evidence>
<keyword evidence="2 4" id="KW-0863">Zinc-finger</keyword>
<feature type="domain" description="TRAF-type" evidence="6">
    <location>
        <begin position="218"/>
        <end position="270"/>
    </location>
</feature>
<dbReference type="PROSITE" id="PS50145">
    <property type="entry name" value="ZF_TRAF"/>
    <property type="match status" value="1"/>
</dbReference>
<dbReference type="InterPro" id="IPR001293">
    <property type="entry name" value="Znf_TRAF"/>
</dbReference>
<dbReference type="AlphaFoldDB" id="A0A7R9XW33"/>
<dbReference type="PANTHER" id="PTHR10131:SF161">
    <property type="entry name" value="F26K24.24 PROTEIN"/>
    <property type="match status" value="1"/>
</dbReference>
<keyword evidence="1 4" id="KW-0479">Metal-binding</keyword>
<evidence type="ECO:0000256" key="1">
    <source>
        <dbReference type="ARBA" id="ARBA00022723"/>
    </source>
</evidence>
<dbReference type="Pfam" id="PF02176">
    <property type="entry name" value="zf-TRAF"/>
    <property type="match status" value="1"/>
</dbReference>